<feature type="domain" description="OmpR/PhoB-type" evidence="9">
    <location>
        <begin position="128"/>
        <end position="222"/>
    </location>
</feature>
<evidence type="ECO:0000259" key="8">
    <source>
        <dbReference type="PROSITE" id="PS50110"/>
    </source>
</evidence>
<dbReference type="Gene3D" id="3.40.50.2300">
    <property type="match status" value="1"/>
</dbReference>
<evidence type="ECO:0000256" key="4">
    <source>
        <dbReference type="ARBA" id="ARBA00023125"/>
    </source>
</evidence>
<dbReference type="CDD" id="cd00383">
    <property type="entry name" value="trans_reg_C"/>
    <property type="match status" value="1"/>
</dbReference>
<dbReference type="OrthoDB" id="508982at2"/>
<dbReference type="PANTHER" id="PTHR48111:SF38">
    <property type="entry name" value="TWO-COMPONENT RESPONSE REGULATOR"/>
    <property type="match status" value="1"/>
</dbReference>
<dbReference type="EMBL" id="JHEG04000001">
    <property type="protein sequence ID" value="KAF3888720.1"/>
    <property type="molecule type" value="Genomic_DNA"/>
</dbReference>
<dbReference type="PROSITE" id="PS50110">
    <property type="entry name" value="RESPONSE_REGULATORY"/>
    <property type="match status" value="1"/>
</dbReference>
<dbReference type="Pfam" id="PF00486">
    <property type="entry name" value="Trans_reg_C"/>
    <property type="match status" value="1"/>
</dbReference>
<dbReference type="CDD" id="cd17624">
    <property type="entry name" value="REC_OmpR_PmrA-like"/>
    <property type="match status" value="1"/>
</dbReference>
<keyword evidence="1 6" id="KW-0597">Phosphoprotein</keyword>
<evidence type="ECO:0000313" key="12">
    <source>
        <dbReference type="Proteomes" id="UP000029738"/>
    </source>
</evidence>
<proteinExistence type="predicted"/>
<evidence type="ECO:0000256" key="6">
    <source>
        <dbReference type="PROSITE-ProRule" id="PRU00169"/>
    </source>
</evidence>
<dbReference type="InterPro" id="IPR011006">
    <property type="entry name" value="CheY-like_superfamily"/>
</dbReference>
<gene>
    <name evidence="11" type="ORF">DA73_0242980</name>
    <name evidence="10" type="ORF">DA73_0400026975</name>
</gene>
<dbReference type="Gene3D" id="6.10.250.690">
    <property type="match status" value="1"/>
</dbReference>
<keyword evidence="12" id="KW-1185">Reference proteome</keyword>
<dbReference type="InterPro" id="IPR036388">
    <property type="entry name" value="WH-like_DNA-bd_sf"/>
</dbReference>
<dbReference type="GO" id="GO:0000976">
    <property type="term" value="F:transcription cis-regulatory region binding"/>
    <property type="evidence" value="ECO:0007669"/>
    <property type="project" value="TreeGrafter"/>
</dbReference>
<keyword evidence="3" id="KW-0805">Transcription regulation</keyword>
<evidence type="ECO:0000313" key="10">
    <source>
        <dbReference type="EMBL" id="KAF3888720.1"/>
    </source>
</evidence>
<evidence type="ECO:0000313" key="11">
    <source>
        <dbReference type="EMBL" id="KIE07771.1"/>
    </source>
</evidence>
<comment type="caution">
    <text evidence="11">The sequence shown here is derived from an EMBL/GenBank/DDBJ whole genome shotgun (WGS) entry which is preliminary data.</text>
</comment>
<keyword evidence="2" id="KW-0902">Two-component regulatory system</keyword>
<dbReference type="PROSITE" id="PS51755">
    <property type="entry name" value="OMPR_PHOB"/>
    <property type="match status" value="1"/>
</dbReference>
<dbReference type="PANTHER" id="PTHR48111">
    <property type="entry name" value="REGULATOR OF RPOS"/>
    <property type="match status" value="1"/>
</dbReference>
<protein>
    <submittedName>
        <fullName evidence="10">Response regulator transcription factor</fullName>
    </submittedName>
    <submittedName>
        <fullName evidence="11">Transcriptional regulator</fullName>
    </submittedName>
</protein>
<evidence type="ECO:0000259" key="9">
    <source>
        <dbReference type="PROSITE" id="PS51755"/>
    </source>
</evidence>
<reference evidence="11" key="1">
    <citation type="journal article" date="2015" name="Genome Announc.">
        <title>Draft Genome Sequence of Tolypothrix boutellei Strain VB521301.</title>
        <authorList>
            <person name="Chandrababunaidu M.M."/>
            <person name="Singh D."/>
            <person name="Sen D."/>
            <person name="Bhan S."/>
            <person name="Das S."/>
            <person name="Gupta A."/>
            <person name="Adhikary S.P."/>
            <person name="Tripathy S."/>
        </authorList>
    </citation>
    <scope>NUCLEOTIDE SEQUENCE</scope>
    <source>
        <strain evidence="11">VB521301</strain>
    </source>
</reference>
<name>A0A0C1N5J8_9CYAN</name>
<dbReference type="InterPro" id="IPR001867">
    <property type="entry name" value="OmpR/PhoB-type_DNA-bd"/>
</dbReference>
<dbReference type="SUPFAM" id="SSF52172">
    <property type="entry name" value="CheY-like"/>
    <property type="match status" value="1"/>
</dbReference>
<dbReference type="SMART" id="SM00862">
    <property type="entry name" value="Trans_reg_C"/>
    <property type="match status" value="1"/>
</dbReference>
<evidence type="ECO:0000256" key="1">
    <source>
        <dbReference type="ARBA" id="ARBA00022553"/>
    </source>
</evidence>
<dbReference type="FunFam" id="1.10.10.10:FF:000005">
    <property type="entry name" value="Two-component system response regulator"/>
    <property type="match status" value="1"/>
</dbReference>
<evidence type="ECO:0000256" key="7">
    <source>
        <dbReference type="PROSITE-ProRule" id="PRU01091"/>
    </source>
</evidence>
<feature type="DNA-binding region" description="OmpR/PhoB-type" evidence="7">
    <location>
        <begin position="128"/>
        <end position="222"/>
    </location>
</feature>
<dbReference type="GO" id="GO:0006355">
    <property type="term" value="P:regulation of DNA-templated transcription"/>
    <property type="evidence" value="ECO:0007669"/>
    <property type="project" value="InterPro"/>
</dbReference>
<dbReference type="GO" id="GO:0000156">
    <property type="term" value="F:phosphorelay response regulator activity"/>
    <property type="evidence" value="ECO:0007669"/>
    <property type="project" value="TreeGrafter"/>
</dbReference>
<dbReference type="Gene3D" id="1.10.10.10">
    <property type="entry name" value="Winged helix-like DNA-binding domain superfamily/Winged helix DNA-binding domain"/>
    <property type="match status" value="1"/>
</dbReference>
<evidence type="ECO:0000256" key="3">
    <source>
        <dbReference type="ARBA" id="ARBA00023015"/>
    </source>
</evidence>
<dbReference type="RefSeq" id="WP_038076440.1">
    <property type="nucleotide sequence ID" value="NZ_JHEG04000001.1"/>
</dbReference>
<dbReference type="Proteomes" id="UP000029738">
    <property type="component" value="Unassembled WGS sequence"/>
</dbReference>
<organism evidence="11">
    <name type="scientific">Tolypothrix bouteillei VB521301</name>
    <dbReference type="NCBI Taxonomy" id="1479485"/>
    <lineage>
        <taxon>Bacteria</taxon>
        <taxon>Bacillati</taxon>
        <taxon>Cyanobacteriota</taxon>
        <taxon>Cyanophyceae</taxon>
        <taxon>Nostocales</taxon>
        <taxon>Tolypothrichaceae</taxon>
        <taxon>Tolypothrix</taxon>
    </lineage>
</organism>
<dbReference type="STRING" id="1479485.DA73_0242980"/>
<dbReference type="AlphaFoldDB" id="A0A0C1N5J8"/>
<keyword evidence="4 7" id="KW-0238">DNA-binding</keyword>
<feature type="modified residue" description="4-aspartylphosphate" evidence="6">
    <location>
        <position position="52"/>
    </location>
</feature>
<dbReference type="SMART" id="SM00448">
    <property type="entry name" value="REC"/>
    <property type="match status" value="1"/>
</dbReference>
<keyword evidence="5" id="KW-0804">Transcription</keyword>
<evidence type="ECO:0000256" key="5">
    <source>
        <dbReference type="ARBA" id="ARBA00023163"/>
    </source>
</evidence>
<accession>A0A0C1N5J8</accession>
<dbReference type="GO" id="GO:0032993">
    <property type="term" value="C:protein-DNA complex"/>
    <property type="evidence" value="ECO:0007669"/>
    <property type="project" value="TreeGrafter"/>
</dbReference>
<reference evidence="10" key="2">
    <citation type="submission" date="2019-11" db="EMBL/GenBank/DDBJ databases">
        <title>Improved Assembly of Tolypothrix boutellei genome.</title>
        <authorList>
            <person name="Sarangi A.N."/>
            <person name="Mukherjee M."/>
            <person name="Ghosh S."/>
            <person name="Singh D."/>
            <person name="Das A."/>
            <person name="Kant S."/>
            <person name="Prusty A."/>
            <person name="Tripathy S."/>
        </authorList>
    </citation>
    <scope>NUCLEOTIDE SEQUENCE</scope>
    <source>
        <strain evidence="10">VB521301</strain>
    </source>
</reference>
<dbReference type="InterPro" id="IPR001789">
    <property type="entry name" value="Sig_transdc_resp-reg_receiver"/>
</dbReference>
<evidence type="ECO:0000256" key="2">
    <source>
        <dbReference type="ARBA" id="ARBA00023012"/>
    </source>
</evidence>
<dbReference type="EMBL" id="JHEG02000059">
    <property type="protein sequence ID" value="KIE07771.1"/>
    <property type="molecule type" value="Genomic_DNA"/>
</dbReference>
<sequence>MNRILIAEDNLRITAFLETGLQAHGFTTTVATKARDALNMADSNNFDLLILDLGLPDKDGLDVLQELRGRGETFPIIVLTARDGVDDTVAGLEGGADDYITKPFRFEELLARIRVQLRNRHVPRAKEETILRVGNIALDLIAREVWVEDRLVELSTREFILAEVFLRHPMQVMSREQLLNRIWGYDYDPGSNIVDVYIGHLRKKLGSDRIETVRGIGYRLRT</sequence>
<dbReference type="Pfam" id="PF00072">
    <property type="entry name" value="Response_reg"/>
    <property type="match status" value="1"/>
</dbReference>
<feature type="domain" description="Response regulatory" evidence="8">
    <location>
        <begin position="3"/>
        <end position="117"/>
    </location>
</feature>
<dbReference type="InterPro" id="IPR039420">
    <property type="entry name" value="WalR-like"/>
</dbReference>
<dbReference type="GO" id="GO:0005829">
    <property type="term" value="C:cytosol"/>
    <property type="evidence" value="ECO:0007669"/>
    <property type="project" value="TreeGrafter"/>
</dbReference>